<evidence type="ECO:0000313" key="1">
    <source>
        <dbReference type="EMBL" id="KAK9325658.1"/>
    </source>
</evidence>
<protein>
    <submittedName>
        <fullName evidence="1">Major facilitator superfamily domain-containing protein</fullName>
    </submittedName>
</protein>
<proteinExistence type="predicted"/>
<accession>A0ACC3TZI3</accession>
<name>A0ACC3TZI3_9ASCO</name>
<comment type="caution">
    <text evidence="1">The sequence shown here is derived from an EMBL/GenBank/DDBJ whole genome shotgun (WGS) entry which is preliminary data.</text>
</comment>
<keyword evidence="2" id="KW-1185">Reference proteome</keyword>
<organism evidence="1 2">
    <name type="scientific">Lipomyces orientalis</name>
    <dbReference type="NCBI Taxonomy" id="1233043"/>
    <lineage>
        <taxon>Eukaryota</taxon>
        <taxon>Fungi</taxon>
        <taxon>Dikarya</taxon>
        <taxon>Ascomycota</taxon>
        <taxon>Saccharomycotina</taxon>
        <taxon>Lipomycetes</taxon>
        <taxon>Lipomycetales</taxon>
        <taxon>Lipomycetaceae</taxon>
        <taxon>Lipomyces</taxon>
    </lineage>
</organism>
<sequence>MARTDDEQRRAEANLQDQMNLLPRGQLITVFAALSAAFVISYIDQGCLGVLLPTIGRDLNAETTVSWASTSTMIANTTFQALYGRLSDVFGRKYIYLSALFLLFLSDLLCGFAKTATQLYVFRGFSGIATGGISALTMIIVSDIVTLRQRGKYQGILSSCVGIGNITGPFLAAAIIDHTTWRVIFWVIGPCAFVSLLVAYPTIPTNFKGGDYKKKLKQVDSLGILSASISLIFLLIPISSGGTEFAWNSPLVISFLCIAGVGAIMFIYVEWKISLLPMIPLRLFDSKICAAMYVQILLSGCTYYAQLNFLPGYYQNVRGYSNITSAALTIPLVLAQALTSVNAGVFMTKTGRYGPLLYFGYAMLTIGTAIQCGAFNLTIHPAVLVIALVLQGVGIGCTFQTTLVALQANSAKSDRAIIISVRGLIRSLGGAVGLAVASALLSNVLLNNIPLDLPPSVREVMQRSVYATPDMSSLSYEQKVMVVHAYMTAYRAVFIFFVPCMALSLAACFLIKDTGLERKDEKVQEKTDGTDKIKHTDIEVQNVNDIEIAPNSGPPETDIPGGSTESAGKDIEKKSPV</sequence>
<dbReference type="EMBL" id="MU970039">
    <property type="protein sequence ID" value="KAK9325658.1"/>
    <property type="molecule type" value="Genomic_DNA"/>
</dbReference>
<reference evidence="2" key="1">
    <citation type="journal article" date="2024" name="Front. Bioeng. Biotechnol.">
        <title>Genome-scale model development and genomic sequencing of the oleaginous clade Lipomyces.</title>
        <authorList>
            <person name="Czajka J.J."/>
            <person name="Han Y."/>
            <person name="Kim J."/>
            <person name="Mondo S.J."/>
            <person name="Hofstad B.A."/>
            <person name="Robles A."/>
            <person name="Haridas S."/>
            <person name="Riley R."/>
            <person name="LaButti K."/>
            <person name="Pangilinan J."/>
            <person name="Andreopoulos W."/>
            <person name="Lipzen A."/>
            <person name="Yan J."/>
            <person name="Wang M."/>
            <person name="Ng V."/>
            <person name="Grigoriev I.V."/>
            <person name="Spatafora J.W."/>
            <person name="Magnuson J.K."/>
            <person name="Baker S.E."/>
            <person name="Pomraning K.R."/>
        </authorList>
    </citation>
    <scope>NUCLEOTIDE SEQUENCE [LARGE SCALE GENOMIC DNA]</scope>
    <source>
        <strain evidence="2">CBS 10300</strain>
    </source>
</reference>
<gene>
    <name evidence="1" type="ORF">V1517DRAFT_313964</name>
</gene>
<dbReference type="Proteomes" id="UP001489719">
    <property type="component" value="Unassembled WGS sequence"/>
</dbReference>
<evidence type="ECO:0000313" key="2">
    <source>
        <dbReference type="Proteomes" id="UP001489719"/>
    </source>
</evidence>